<dbReference type="OrthoDB" id="5387413at2759"/>
<gene>
    <name evidence="1" type="ORF">FGG08_005385</name>
</gene>
<reference evidence="1" key="1">
    <citation type="submission" date="2021-03" db="EMBL/GenBank/DDBJ databases">
        <title>Comparative genomics and phylogenomic investigation of the class Geoglossomycetes provide insights into ecological specialization and systematics.</title>
        <authorList>
            <person name="Melie T."/>
            <person name="Pirro S."/>
            <person name="Miller A.N."/>
            <person name="Quandt A."/>
        </authorList>
    </citation>
    <scope>NUCLEOTIDE SEQUENCE</scope>
    <source>
        <strain evidence="1">GBOQ0MN5Z8</strain>
    </source>
</reference>
<evidence type="ECO:0000313" key="2">
    <source>
        <dbReference type="Proteomes" id="UP000698800"/>
    </source>
</evidence>
<comment type="caution">
    <text evidence="1">The sequence shown here is derived from an EMBL/GenBank/DDBJ whole genome shotgun (WGS) entry which is preliminary data.</text>
</comment>
<dbReference type="Proteomes" id="UP000698800">
    <property type="component" value="Unassembled WGS sequence"/>
</dbReference>
<name>A0A9P8I0G2_9PEZI</name>
<accession>A0A9P8I0G2</accession>
<dbReference type="EMBL" id="JAGHQL010000126">
    <property type="protein sequence ID" value="KAH0538024.1"/>
    <property type="molecule type" value="Genomic_DNA"/>
</dbReference>
<keyword evidence="2" id="KW-1185">Reference proteome</keyword>
<dbReference type="AlphaFoldDB" id="A0A9P8I0G2"/>
<protein>
    <submittedName>
        <fullName evidence="1">Uncharacterized protein</fullName>
    </submittedName>
</protein>
<evidence type="ECO:0000313" key="1">
    <source>
        <dbReference type="EMBL" id="KAH0538024.1"/>
    </source>
</evidence>
<organism evidence="1 2">
    <name type="scientific">Glutinoglossum americanum</name>
    <dbReference type="NCBI Taxonomy" id="1670608"/>
    <lineage>
        <taxon>Eukaryota</taxon>
        <taxon>Fungi</taxon>
        <taxon>Dikarya</taxon>
        <taxon>Ascomycota</taxon>
        <taxon>Pezizomycotina</taxon>
        <taxon>Geoglossomycetes</taxon>
        <taxon>Geoglossales</taxon>
        <taxon>Geoglossaceae</taxon>
        <taxon>Glutinoglossum</taxon>
    </lineage>
</organism>
<sequence length="216" mass="24532">MPSPQRQVAFAGTTAVSRQPGSRELEVIHNFASHASRCRQCAHPWDVHIEGGILCDRGHRHAQKVAAYFYNQAGKAYSARPRDDGCVPTQIEIPVGCEAVKELLQAMEHGLRIRQPPVITYDRTYPISARVVAPQHPPAQQVIEVVPRRHSQHHHAVARRSEKPYISGRGSLYASDMNDRHRRYRYDSGYYPSSLSAERYHTRDDMVLSGPPRFYP</sequence>
<proteinExistence type="predicted"/>